<keyword evidence="3" id="KW-1185">Reference proteome</keyword>
<feature type="transmembrane region" description="Helical" evidence="1">
    <location>
        <begin position="146"/>
        <end position="168"/>
    </location>
</feature>
<dbReference type="EMBL" id="BAABDQ010000041">
    <property type="protein sequence ID" value="GAA3605986.1"/>
    <property type="molecule type" value="Genomic_DNA"/>
</dbReference>
<evidence type="ECO:0008006" key="4">
    <source>
        <dbReference type="Google" id="ProtNLM"/>
    </source>
</evidence>
<comment type="caution">
    <text evidence="2">The sequence shown here is derived from an EMBL/GenBank/DDBJ whole genome shotgun (WGS) entry which is preliminary data.</text>
</comment>
<evidence type="ECO:0000313" key="3">
    <source>
        <dbReference type="Proteomes" id="UP001500630"/>
    </source>
</evidence>
<dbReference type="RefSeq" id="WP_345574552.1">
    <property type="nucleotide sequence ID" value="NZ_BAABDQ010000041.1"/>
</dbReference>
<name>A0ABP6ZDW7_9ACTN</name>
<feature type="transmembrane region" description="Helical" evidence="1">
    <location>
        <begin position="112"/>
        <end position="134"/>
    </location>
</feature>
<feature type="transmembrane region" description="Helical" evidence="1">
    <location>
        <begin position="364"/>
        <end position="386"/>
    </location>
</feature>
<feature type="transmembrane region" description="Helical" evidence="1">
    <location>
        <begin position="245"/>
        <end position="264"/>
    </location>
</feature>
<sequence length="398" mass="43039">MARSLDEELRERAARLTVAFDGEAWILGRPELGIFVAVPEPGAVFVTTLQETGSLDEATARAGEVAGEQVDGTDFVDGLTAAGLLDPPAAAGGTRGQLKWIEGVSSRSAARLFGPVAWSCYAAAAVVAVSLLLIRPDLRPSWEDAWFLPSPGLSAFGWLLIGIAFGALHEAWHWLAGRAIGVPAIFRVSYRGIYVVFETDLTQIVTLPRNRRHGVYLAGMAIDTVILAVALGLRLLDPPGVLDDLLAVLVLSQVVGIIWQWAALPLRSDSYALLANLLRCHNLYRTTWLTAKITLFRLTRAETAELSEMSARDRQVARWFVVPYVAGIAGMVWIFVTGVLPLVVSLGRWAMTQLGGSTIGSAGFWEALAVAVYIIVQVGLPPLLALRERRLRRAGALL</sequence>
<evidence type="ECO:0000256" key="1">
    <source>
        <dbReference type="SAM" id="Phobius"/>
    </source>
</evidence>
<dbReference type="Proteomes" id="UP001500630">
    <property type="component" value="Unassembled WGS sequence"/>
</dbReference>
<proteinExistence type="predicted"/>
<protein>
    <recommendedName>
        <fullName evidence="4">PqqD family protein</fullName>
    </recommendedName>
</protein>
<keyword evidence="1" id="KW-0472">Membrane</keyword>
<organism evidence="2 3">
    <name type="scientific">Nonomuraea rosea</name>
    <dbReference type="NCBI Taxonomy" id="638574"/>
    <lineage>
        <taxon>Bacteria</taxon>
        <taxon>Bacillati</taxon>
        <taxon>Actinomycetota</taxon>
        <taxon>Actinomycetes</taxon>
        <taxon>Streptosporangiales</taxon>
        <taxon>Streptosporangiaceae</taxon>
        <taxon>Nonomuraea</taxon>
    </lineage>
</organism>
<keyword evidence="1" id="KW-0812">Transmembrane</keyword>
<keyword evidence="1" id="KW-1133">Transmembrane helix</keyword>
<gene>
    <name evidence="2" type="ORF">GCM10022419_108530</name>
</gene>
<accession>A0ABP6ZDW7</accession>
<feature type="transmembrane region" description="Helical" evidence="1">
    <location>
        <begin position="319"/>
        <end position="344"/>
    </location>
</feature>
<evidence type="ECO:0000313" key="2">
    <source>
        <dbReference type="EMBL" id="GAA3605986.1"/>
    </source>
</evidence>
<reference evidence="3" key="1">
    <citation type="journal article" date="2019" name="Int. J. Syst. Evol. Microbiol.">
        <title>The Global Catalogue of Microorganisms (GCM) 10K type strain sequencing project: providing services to taxonomists for standard genome sequencing and annotation.</title>
        <authorList>
            <consortium name="The Broad Institute Genomics Platform"/>
            <consortium name="The Broad Institute Genome Sequencing Center for Infectious Disease"/>
            <person name="Wu L."/>
            <person name="Ma J."/>
        </authorList>
    </citation>
    <scope>NUCLEOTIDE SEQUENCE [LARGE SCALE GENOMIC DNA]</scope>
    <source>
        <strain evidence="3">JCM 17326</strain>
    </source>
</reference>
<feature type="transmembrane region" description="Helical" evidence="1">
    <location>
        <begin position="214"/>
        <end position="233"/>
    </location>
</feature>